<organism evidence="1 2">
    <name type="scientific">Longimicrobium terrae</name>
    <dbReference type="NCBI Taxonomy" id="1639882"/>
    <lineage>
        <taxon>Bacteria</taxon>
        <taxon>Pseudomonadati</taxon>
        <taxon>Gemmatimonadota</taxon>
        <taxon>Longimicrobiia</taxon>
        <taxon>Longimicrobiales</taxon>
        <taxon>Longimicrobiaceae</taxon>
        <taxon>Longimicrobium</taxon>
    </lineage>
</organism>
<proteinExistence type="predicted"/>
<comment type="caution">
    <text evidence="1">The sequence shown here is derived from an EMBL/GenBank/DDBJ whole genome shotgun (WGS) entry which is preliminary data.</text>
</comment>
<keyword evidence="2" id="KW-1185">Reference proteome</keyword>
<evidence type="ECO:0000313" key="1">
    <source>
        <dbReference type="EMBL" id="MBB6070980.1"/>
    </source>
</evidence>
<dbReference type="RefSeq" id="WP_170033440.1">
    <property type="nucleotide sequence ID" value="NZ_JABDTL010000001.1"/>
</dbReference>
<dbReference type="AlphaFoldDB" id="A0A841GYZ1"/>
<dbReference type="EMBL" id="JACHIA010000006">
    <property type="protein sequence ID" value="MBB6070980.1"/>
    <property type="molecule type" value="Genomic_DNA"/>
</dbReference>
<dbReference type="Proteomes" id="UP000582837">
    <property type="component" value="Unassembled WGS sequence"/>
</dbReference>
<reference evidence="1 2" key="1">
    <citation type="submission" date="2020-08" db="EMBL/GenBank/DDBJ databases">
        <title>Genomic Encyclopedia of Type Strains, Phase IV (KMG-IV): sequencing the most valuable type-strain genomes for metagenomic binning, comparative biology and taxonomic classification.</title>
        <authorList>
            <person name="Goeker M."/>
        </authorList>
    </citation>
    <scope>NUCLEOTIDE SEQUENCE [LARGE SCALE GENOMIC DNA]</scope>
    <source>
        <strain evidence="1 2">DSM 29007</strain>
    </source>
</reference>
<accession>A0A841GYZ1</accession>
<gene>
    <name evidence="1" type="ORF">HNQ61_002602</name>
</gene>
<evidence type="ECO:0000313" key="2">
    <source>
        <dbReference type="Proteomes" id="UP000582837"/>
    </source>
</evidence>
<name>A0A841GYZ1_9BACT</name>
<sequence>MNINSSVDAMESPSPEDVVRTVFALLEAGRFDEVAAYVDADDLKGLHRDAEAAANAPPPQPWTTEEYMAGEPGLPREIAEYYAERDRNSSRHEVSVLSTTFARVHTAADLQALDTAQLLGRWLEARNPRLMIPRVEERPGDPVPETLNALQGRRAVIGAALEDEDTAHVVYRTAFATLPPDETLHAASLRRTSEGWRMRFHPYDFLGAASWSVSFSPADADQ</sequence>
<protein>
    <submittedName>
        <fullName evidence="1">Uncharacterized protein</fullName>
    </submittedName>
</protein>